<gene>
    <name evidence="2" type="ORF">V6668_02830</name>
</gene>
<evidence type="ECO:0000313" key="2">
    <source>
        <dbReference type="EMBL" id="WWP21144.1"/>
    </source>
</evidence>
<protein>
    <submittedName>
        <fullName evidence="2">Insulinase family protein</fullName>
    </submittedName>
</protein>
<sequence length="435" mass="49661">MQSFITEQYNRLSVHVMPTSQYANCYLHLGIVNKQGRIPSAVFAVIVRLLFRQDSLGKRKLQQQLWSMYADELRCELEEKGETQLASIWLRIPAGLLPGTDARTLDALKLLADMMFEPSLKGGFDFDEAQIQEELVWAEYHAGYAVSDWDKVIRGRSLEWLGYAGRSRDADLEQLQHCVRNGKLQEWYREVLCSPIHIHVIGDFQSDVMIAQVMETFLPSIFTTDGGATPSVIEQDQPAEHREEGEMMLELMDVQQCKINAAFTTEVTYGSSDYPALFLFHSLFGATPASRLQSELRERKQWVYQIYSTLDDYRGMLHVTTGTNSGYVTEVLEAIDAEWLRICRGDIQEVELNRAIQNVMHYVQVGYDLPEQVVNLHIDRLLNRVQMTTPQFLEAISCVTAEQVAEVASGMKKAVTWILYPESEYSAPVQEVTHE</sequence>
<dbReference type="GeneID" id="93474365"/>
<dbReference type="RefSeq" id="WP_036672126.1">
    <property type="nucleotide sequence ID" value="NZ_CP145892.1"/>
</dbReference>
<dbReference type="EMBL" id="CP145892">
    <property type="protein sequence ID" value="WWP21144.1"/>
    <property type="molecule type" value="Genomic_DNA"/>
</dbReference>
<dbReference type="Pfam" id="PF05193">
    <property type="entry name" value="Peptidase_M16_C"/>
    <property type="match status" value="1"/>
</dbReference>
<dbReference type="SUPFAM" id="SSF63411">
    <property type="entry name" value="LuxS/MPP-like metallohydrolase"/>
    <property type="match status" value="1"/>
</dbReference>
<reference evidence="2 3" key="1">
    <citation type="submission" date="2024-02" db="EMBL/GenBank/DDBJ databases">
        <title>Complete sequences of two Paenibacillus sp. strains and one Lysinibacillus strain isolated from the environment on STAA medium highlight biotechnological potential.</title>
        <authorList>
            <person name="Attere S.A."/>
            <person name="Piche L.C."/>
            <person name="Intertaglia L."/>
            <person name="Lami R."/>
            <person name="Charette S.J."/>
            <person name="Vincent A.T."/>
        </authorList>
    </citation>
    <scope>NUCLEOTIDE SEQUENCE [LARGE SCALE GENOMIC DNA]</scope>
    <source>
        <strain evidence="2 3">Y5S-7</strain>
    </source>
</reference>
<dbReference type="InterPro" id="IPR007863">
    <property type="entry name" value="Peptidase_M16_C"/>
</dbReference>
<feature type="domain" description="Peptidase M16 C-terminal" evidence="1">
    <location>
        <begin position="198"/>
        <end position="358"/>
    </location>
</feature>
<dbReference type="Proteomes" id="UP001364764">
    <property type="component" value="Chromosome"/>
</dbReference>
<organism evidence="2 3">
    <name type="scientific">Paenibacillus amylolyticus</name>
    <dbReference type="NCBI Taxonomy" id="1451"/>
    <lineage>
        <taxon>Bacteria</taxon>
        <taxon>Bacillati</taxon>
        <taxon>Bacillota</taxon>
        <taxon>Bacilli</taxon>
        <taxon>Bacillales</taxon>
        <taxon>Paenibacillaceae</taxon>
        <taxon>Paenibacillus</taxon>
    </lineage>
</organism>
<dbReference type="InterPro" id="IPR011249">
    <property type="entry name" value="Metalloenz_LuxS/M16"/>
</dbReference>
<proteinExistence type="predicted"/>
<evidence type="ECO:0000313" key="3">
    <source>
        <dbReference type="Proteomes" id="UP001364764"/>
    </source>
</evidence>
<dbReference type="AlphaFoldDB" id="A0ABD8AU75"/>
<evidence type="ECO:0000259" key="1">
    <source>
        <dbReference type="Pfam" id="PF05193"/>
    </source>
</evidence>
<accession>A0ABD8AU75</accession>
<dbReference type="Gene3D" id="3.30.830.10">
    <property type="entry name" value="Metalloenzyme, LuxS/M16 peptidase-like"/>
    <property type="match status" value="2"/>
</dbReference>
<name>A0ABD8AU75_PAEAM</name>